<dbReference type="OrthoDB" id="4752037at2"/>
<feature type="non-terminal residue" evidence="3">
    <location>
        <position position="185"/>
    </location>
</feature>
<reference evidence="3 4" key="1">
    <citation type="submission" date="2019-09" db="EMBL/GenBank/DDBJ databases">
        <title>Report of infection by Mycobacterium simiae a patient suffering from pulmonary tuberculosis.</title>
        <authorList>
            <person name="Mohanty P.S."/>
            <person name="Bansal A.K."/>
            <person name="Singh H."/>
            <person name="Sharma S."/>
            <person name="Patil S.A."/>
            <person name="Upadhaya P."/>
            <person name="Singh P.K."/>
            <person name="Kumar D."/>
            <person name="Kumar S."/>
            <person name="Singh R.K."/>
            <person name="Chaudhary B."/>
        </authorList>
    </citation>
    <scope>NUCLEOTIDE SEQUENCE [LARGE SCALE GENOMIC DNA]</scope>
    <source>
        <strain evidence="3 4">JAL-560-SIM</strain>
    </source>
</reference>
<feature type="chain" id="PRO_5038928226" evidence="1">
    <location>
        <begin position="32"/>
        <end position="185"/>
    </location>
</feature>
<comment type="caution">
    <text evidence="3">The sequence shown here is derived from an EMBL/GenBank/DDBJ whole genome shotgun (WGS) entry which is preliminary data.</text>
</comment>
<sequence>MFTGIAHHMGTLVSAITVLTGAAILSGGAAAADPNQDEQFLALLESKEIPALANVPSVIETAHKICHKLDGGAPLHELVEAMRDTAFNIDSSARLYAPARVTTTIHRFITAAVEAYCPHHQGDVATITAYRVRASNEHLLPAFPLTAVNSGRDPVGHVRVSLMGEVSAGDTVPADPSPILVPPPP</sequence>
<feature type="signal peptide" evidence="1">
    <location>
        <begin position="1"/>
        <end position="31"/>
    </location>
</feature>
<evidence type="ECO:0000313" key="4">
    <source>
        <dbReference type="Proteomes" id="UP000324701"/>
    </source>
</evidence>
<evidence type="ECO:0000313" key="3">
    <source>
        <dbReference type="EMBL" id="KAA1244887.1"/>
    </source>
</evidence>
<organism evidence="3 4">
    <name type="scientific">Mycobacterium simiae</name>
    <name type="common">Mycobacterium habana</name>
    <dbReference type="NCBI Taxonomy" id="1784"/>
    <lineage>
        <taxon>Bacteria</taxon>
        <taxon>Bacillati</taxon>
        <taxon>Actinomycetota</taxon>
        <taxon>Actinomycetes</taxon>
        <taxon>Mycobacteriales</taxon>
        <taxon>Mycobacteriaceae</taxon>
        <taxon>Mycobacterium</taxon>
        <taxon>Mycobacterium simiae complex</taxon>
    </lineage>
</organism>
<dbReference type="Pfam" id="PF05305">
    <property type="entry name" value="DUF732"/>
    <property type="match status" value="1"/>
</dbReference>
<evidence type="ECO:0000256" key="1">
    <source>
        <dbReference type="SAM" id="SignalP"/>
    </source>
</evidence>
<keyword evidence="4" id="KW-1185">Reference proteome</keyword>
<evidence type="ECO:0000259" key="2">
    <source>
        <dbReference type="Pfam" id="PF05305"/>
    </source>
</evidence>
<dbReference type="AlphaFoldDB" id="A0A5B1B855"/>
<dbReference type="InterPro" id="IPR007969">
    <property type="entry name" value="DUF732"/>
</dbReference>
<protein>
    <submittedName>
        <fullName evidence="3">DUF732 domain-containing protein</fullName>
    </submittedName>
</protein>
<proteinExistence type="predicted"/>
<name>A0A5B1B855_MYCSI</name>
<feature type="domain" description="DUF732" evidence="2">
    <location>
        <begin position="36"/>
        <end position="118"/>
    </location>
</feature>
<accession>A0A5B1B855</accession>
<dbReference type="EMBL" id="VTZN01000275">
    <property type="protein sequence ID" value="KAA1244887.1"/>
    <property type="molecule type" value="Genomic_DNA"/>
</dbReference>
<dbReference type="Proteomes" id="UP000324701">
    <property type="component" value="Unassembled WGS sequence"/>
</dbReference>
<gene>
    <name evidence="3" type="ORF">F0Q45_24615</name>
</gene>
<keyword evidence="1" id="KW-0732">Signal</keyword>